<gene>
    <name evidence="2" type="ORF">GCK72_017351</name>
</gene>
<dbReference type="CTD" id="9811367"/>
<evidence type="ECO:0000313" key="3">
    <source>
        <dbReference type="Proteomes" id="UP000483820"/>
    </source>
</evidence>
<feature type="transmembrane region" description="Helical" evidence="1">
    <location>
        <begin position="92"/>
        <end position="116"/>
    </location>
</feature>
<dbReference type="InterPro" id="IPR019428">
    <property type="entry name" value="7TM_GPCR_serpentine_rcpt_Str"/>
</dbReference>
<feature type="transmembrane region" description="Helical" evidence="1">
    <location>
        <begin position="136"/>
        <end position="156"/>
    </location>
</feature>
<keyword evidence="1" id="KW-0472">Membrane</keyword>
<dbReference type="PANTHER" id="PTHR46000:SF11">
    <property type="entry name" value="SEVEN TM RECEPTOR"/>
    <property type="match status" value="1"/>
</dbReference>
<name>A0A6A5G700_CAERE</name>
<sequence>MPFNTPQSFLDYVRYSQFIAQLGFFSTAFFCFILIFLTLFGVKRNFGTYKYLLVLFPIVGIFFATIELNVYSHNAGFVIYSTSRPFNMSQDAVTWFLAIYTGVYATTISMLSVQFLYRYWAIIDEKKLRFFKGWRFMIWIAYSIYFGFQWGFGLHYFGKIDDYAKNYLRLEMMQKYSTDFSEIAGMAIVAYDEDDNIRWFNICSTLNHTFIMLIQYSVIIYCGIWMYIEMEEKLPLLDLECDLPSGIFVCAFTLYPAIDAIIVMYIVADYKKAAKKIMNNSLEQIYACLRTAETDHSNRRTRSTAANLPAALSPN</sequence>
<accession>A0A6A5G700</accession>
<feature type="transmembrane region" description="Helical" evidence="1">
    <location>
        <begin position="52"/>
        <end position="72"/>
    </location>
</feature>
<dbReference type="PANTHER" id="PTHR46000">
    <property type="entry name" value="SEVEN TM RECEPTOR-RELATED"/>
    <property type="match status" value="1"/>
</dbReference>
<feature type="transmembrane region" description="Helical" evidence="1">
    <location>
        <begin position="246"/>
        <end position="268"/>
    </location>
</feature>
<dbReference type="GeneID" id="9811367"/>
<dbReference type="Proteomes" id="UP000483820">
    <property type="component" value="Chromosome V"/>
</dbReference>
<keyword evidence="1" id="KW-1133">Transmembrane helix</keyword>
<keyword evidence="1" id="KW-0812">Transmembrane</keyword>
<proteinExistence type="predicted"/>
<feature type="transmembrane region" description="Helical" evidence="1">
    <location>
        <begin position="18"/>
        <end position="40"/>
    </location>
</feature>
<dbReference type="EMBL" id="WUAV01000005">
    <property type="protein sequence ID" value="KAF1750800.1"/>
    <property type="molecule type" value="Genomic_DNA"/>
</dbReference>
<dbReference type="KEGG" id="crq:GCK72_017351"/>
<dbReference type="RefSeq" id="XP_053580958.1">
    <property type="nucleotide sequence ID" value="XM_053732045.1"/>
</dbReference>
<dbReference type="Pfam" id="PF10326">
    <property type="entry name" value="7TM_GPCR_Str"/>
    <property type="match status" value="2"/>
</dbReference>
<organism evidence="2 3">
    <name type="scientific">Caenorhabditis remanei</name>
    <name type="common">Caenorhabditis vulgaris</name>
    <dbReference type="NCBI Taxonomy" id="31234"/>
    <lineage>
        <taxon>Eukaryota</taxon>
        <taxon>Metazoa</taxon>
        <taxon>Ecdysozoa</taxon>
        <taxon>Nematoda</taxon>
        <taxon>Chromadorea</taxon>
        <taxon>Rhabditida</taxon>
        <taxon>Rhabditina</taxon>
        <taxon>Rhabditomorpha</taxon>
        <taxon>Rhabditoidea</taxon>
        <taxon>Rhabditidae</taxon>
        <taxon>Peloderinae</taxon>
        <taxon>Caenorhabditis</taxon>
    </lineage>
</organism>
<comment type="caution">
    <text evidence="2">The sequence shown here is derived from an EMBL/GenBank/DDBJ whole genome shotgun (WGS) entry which is preliminary data.</text>
</comment>
<evidence type="ECO:0000313" key="2">
    <source>
        <dbReference type="EMBL" id="KAF1750800.1"/>
    </source>
</evidence>
<protein>
    <submittedName>
        <fullName evidence="2">Uncharacterized protein</fullName>
    </submittedName>
</protein>
<evidence type="ECO:0000256" key="1">
    <source>
        <dbReference type="SAM" id="Phobius"/>
    </source>
</evidence>
<feature type="transmembrane region" description="Helical" evidence="1">
    <location>
        <begin position="205"/>
        <end position="226"/>
    </location>
</feature>
<reference evidence="2 3" key="1">
    <citation type="submission" date="2019-12" db="EMBL/GenBank/DDBJ databases">
        <title>Chromosome-level assembly of the Caenorhabditis remanei genome.</title>
        <authorList>
            <person name="Teterina A.A."/>
            <person name="Willis J.H."/>
            <person name="Phillips P.C."/>
        </authorList>
    </citation>
    <scope>NUCLEOTIDE SEQUENCE [LARGE SCALE GENOMIC DNA]</scope>
    <source>
        <strain evidence="2 3">PX506</strain>
        <tissue evidence="2">Whole organism</tissue>
    </source>
</reference>
<dbReference type="SUPFAM" id="SSF81321">
    <property type="entry name" value="Family A G protein-coupled receptor-like"/>
    <property type="match status" value="1"/>
</dbReference>
<dbReference type="AlphaFoldDB" id="A0A6A5G700"/>